<evidence type="ECO:0000313" key="2">
    <source>
        <dbReference type="Proteomes" id="UP000570361"/>
    </source>
</evidence>
<evidence type="ECO:0008006" key="3">
    <source>
        <dbReference type="Google" id="ProtNLM"/>
    </source>
</evidence>
<comment type="caution">
    <text evidence="1">The sequence shown here is derived from an EMBL/GenBank/DDBJ whole genome shotgun (WGS) entry which is preliminary data.</text>
</comment>
<protein>
    <recommendedName>
        <fullName evidence="3">Carboxypeptidase regulatory-like domain-containing protein</fullName>
    </recommendedName>
</protein>
<gene>
    <name evidence="1" type="ORF">FHS18_005237</name>
</gene>
<sequence length="562" mass="63797">MKLYVYAYNDNQDSVSCKMKVIALKQTATALADGDTIATVYGNGQFELELAPGRYRIEVYKGKLYWPAKEELTVDEEDVVLNVTLKPIIDTRSLGLYSFDAHSHVSRNVRSADGNLEQASTIMKGEDFNIFFAGSPYDLETHLQDRDGHIPADQVPYREKYASIIAEAGNDHFILDIGNEIVKCRYGHMFLLNYDQRPPYSKHYDRAWDPWLFTKIGDEPKYDILYPYEALQQERGANSVAVAAHSTSWWYQGEEFISNIAATLGFEILAGSIDAMVIMGYDSDHVHYQNLWYEVLNNGYYMPGVAETDHTFDSNQSKHLAFKTYTYLEAFNLDALCTSIKAGRNIVSTGPIVLLDVNGHLPGAVLNYEADEAFIVQVEAYRCYEAPLRKMELILGGKVWKEYDIVQDVFDQKERLTVREDSYLVAKCYDAAGNVAITNPVYIRNAPFRNRAFTSALTVQVTKGGNPAEGQYWIGASLLKTSFSGVIHCSLSVDAELSIEVGGTVQQVKLFELDELQAIFRKLYFGYFNKHRRYAAGEVPVEYFELSRIRELLTRVDLHIRF</sequence>
<dbReference type="RefSeq" id="WP_183603224.1">
    <property type="nucleotide sequence ID" value="NZ_JACHXK010000016.1"/>
</dbReference>
<keyword evidence="2" id="KW-1185">Reference proteome</keyword>
<name>A0A7W5B2A3_9BACL</name>
<reference evidence="1 2" key="1">
    <citation type="submission" date="2020-08" db="EMBL/GenBank/DDBJ databases">
        <title>Genomic Encyclopedia of Type Strains, Phase III (KMG-III): the genomes of soil and plant-associated and newly described type strains.</title>
        <authorList>
            <person name="Whitman W."/>
        </authorList>
    </citation>
    <scope>NUCLEOTIDE SEQUENCE [LARGE SCALE GENOMIC DNA]</scope>
    <source>
        <strain evidence="1 2">CECT 5862</strain>
    </source>
</reference>
<proteinExistence type="predicted"/>
<organism evidence="1 2">
    <name type="scientific">Paenibacillus phyllosphaerae</name>
    <dbReference type="NCBI Taxonomy" id="274593"/>
    <lineage>
        <taxon>Bacteria</taxon>
        <taxon>Bacillati</taxon>
        <taxon>Bacillota</taxon>
        <taxon>Bacilli</taxon>
        <taxon>Bacillales</taxon>
        <taxon>Paenibacillaceae</taxon>
        <taxon>Paenibacillus</taxon>
    </lineage>
</organism>
<evidence type="ECO:0000313" key="1">
    <source>
        <dbReference type="EMBL" id="MBB3113134.1"/>
    </source>
</evidence>
<dbReference type="Proteomes" id="UP000570361">
    <property type="component" value="Unassembled WGS sequence"/>
</dbReference>
<accession>A0A7W5B2A3</accession>
<dbReference type="EMBL" id="JACHXK010000016">
    <property type="protein sequence ID" value="MBB3113134.1"/>
    <property type="molecule type" value="Genomic_DNA"/>
</dbReference>
<dbReference type="AlphaFoldDB" id="A0A7W5B2A3"/>
<dbReference type="NCBIfam" id="NF038032">
    <property type="entry name" value="CehA_McbA_metalo"/>
    <property type="match status" value="1"/>
</dbReference>